<sequence length="101" mass="11549">MFSHKSANMDAHPVKDEYPLQGFIPTSAYNSGLFEFHGPFPEARERGGRKKRYLGGVRLQIELLKFEAAVFVQCAKNGGGLRRKEERSFEVREVSKMEKKT</sequence>
<keyword evidence="2" id="KW-1185">Reference proteome</keyword>
<accession>A0A4V5ZXW7</accession>
<gene>
    <name evidence="1" type="ORF">L596_028500</name>
</gene>
<comment type="caution">
    <text evidence="1">The sequence shown here is derived from an EMBL/GenBank/DDBJ whole genome shotgun (WGS) entry which is preliminary data.</text>
</comment>
<evidence type="ECO:0000313" key="1">
    <source>
        <dbReference type="EMBL" id="TKR61385.1"/>
    </source>
</evidence>
<dbReference type="AlphaFoldDB" id="A0A4V5ZXW7"/>
<dbReference type="EMBL" id="AZBU02000011">
    <property type="protein sequence ID" value="TKR61385.1"/>
    <property type="molecule type" value="Genomic_DNA"/>
</dbReference>
<evidence type="ECO:0000313" key="2">
    <source>
        <dbReference type="Proteomes" id="UP000298663"/>
    </source>
</evidence>
<reference evidence="1 2" key="1">
    <citation type="journal article" date="2015" name="Genome Biol.">
        <title>Comparative genomics of Steinernema reveals deeply conserved gene regulatory networks.</title>
        <authorList>
            <person name="Dillman A.R."/>
            <person name="Macchietto M."/>
            <person name="Porter C.F."/>
            <person name="Rogers A."/>
            <person name="Williams B."/>
            <person name="Antoshechkin I."/>
            <person name="Lee M.M."/>
            <person name="Goodwin Z."/>
            <person name="Lu X."/>
            <person name="Lewis E.E."/>
            <person name="Goodrich-Blair H."/>
            <person name="Stock S.P."/>
            <person name="Adams B.J."/>
            <person name="Sternberg P.W."/>
            <person name="Mortazavi A."/>
        </authorList>
    </citation>
    <scope>NUCLEOTIDE SEQUENCE [LARGE SCALE GENOMIC DNA]</scope>
    <source>
        <strain evidence="1 2">ALL</strain>
    </source>
</reference>
<name>A0A4V5ZXW7_STECR</name>
<dbReference type="Proteomes" id="UP000298663">
    <property type="component" value="Unassembled WGS sequence"/>
</dbReference>
<proteinExistence type="predicted"/>
<reference evidence="1 2" key="2">
    <citation type="journal article" date="2019" name="G3 (Bethesda)">
        <title>Hybrid Assembly of the Genome of the Entomopathogenic Nematode Steinernema carpocapsae Identifies the X-Chromosome.</title>
        <authorList>
            <person name="Serra L."/>
            <person name="Macchietto M."/>
            <person name="Macias-Munoz A."/>
            <person name="McGill C.J."/>
            <person name="Rodriguez I.M."/>
            <person name="Rodriguez B."/>
            <person name="Murad R."/>
            <person name="Mortazavi A."/>
        </authorList>
    </citation>
    <scope>NUCLEOTIDE SEQUENCE [LARGE SCALE GENOMIC DNA]</scope>
    <source>
        <strain evidence="1 2">ALL</strain>
    </source>
</reference>
<protein>
    <submittedName>
        <fullName evidence="1">Uncharacterized protein</fullName>
    </submittedName>
</protein>
<organism evidence="1 2">
    <name type="scientific">Steinernema carpocapsae</name>
    <name type="common">Entomopathogenic nematode</name>
    <dbReference type="NCBI Taxonomy" id="34508"/>
    <lineage>
        <taxon>Eukaryota</taxon>
        <taxon>Metazoa</taxon>
        <taxon>Ecdysozoa</taxon>
        <taxon>Nematoda</taxon>
        <taxon>Chromadorea</taxon>
        <taxon>Rhabditida</taxon>
        <taxon>Tylenchina</taxon>
        <taxon>Panagrolaimomorpha</taxon>
        <taxon>Strongyloidoidea</taxon>
        <taxon>Steinernematidae</taxon>
        <taxon>Steinernema</taxon>
    </lineage>
</organism>